<evidence type="ECO:0000313" key="6">
    <source>
        <dbReference type="Proteomes" id="UP000664414"/>
    </source>
</evidence>
<evidence type="ECO:0000256" key="3">
    <source>
        <dbReference type="HAMAP-Rule" id="MF_00023"/>
    </source>
</evidence>
<evidence type="ECO:0000256" key="4">
    <source>
        <dbReference type="SAM" id="MobiDB-lite"/>
    </source>
</evidence>
<dbReference type="PROSITE" id="PS01317">
    <property type="entry name" value="SSRP"/>
    <property type="match status" value="1"/>
</dbReference>
<dbReference type="GO" id="GO:0003723">
    <property type="term" value="F:RNA binding"/>
    <property type="evidence" value="ECO:0007669"/>
    <property type="project" value="UniProtKB-UniRule"/>
</dbReference>
<dbReference type="InterPro" id="IPR020081">
    <property type="entry name" value="SsrA-bd_prot_CS"/>
</dbReference>
<dbReference type="CDD" id="cd09294">
    <property type="entry name" value="SmpB"/>
    <property type="match status" value="1"/>
</dbReference>
<organism evidence="5 6">
    <name type="scientific">Candidatus Paracaedimonas acanthamoebae</name>
    <dbReference type="NCBI Taxonomy" id="244581"/>
    <lineage>
        <taxon>Bacteria</taxon>
        <taxon>Pseudomonadati</taxon>
        <taxon>Pseudomonadota</taxon>
        <taxon>Alphaproteobacteria</taxon>
        <taxon>Holosporales</taxon>
        <taxon>Caedimonadaceae</taxon>
        <taxon>Candidatus Paracaedimonas</taxon>
    </lineage>
</organism>
<dbReference type="Pfam" id="PF01668">
    <property type="entry name" value="SmpB"/>
    <property type="match status" value="1"/>
</dbReference>
<comment type="subcellular location">
    <subcellularLocation>
        <location evidence="3">Cytoplasm</location>
    </subcellularLocation>
    <text evidence="3">The tmRNA-SmpB complex associates with stalled 70S ribosomes.</text>
</comment>
<protein>
    <recommendedName>
        <fullName evidence="3">SsrA-binding protein</fullName>
    </recommendedName>
    <alternativeName>
        <fullName evidence="3">Small protein B</fullName>
    </alternativeName>
</protein>
<dbReference type="GO" id="GO:0005829">
    <property type="term" value="C:cytosol"/>
    <property type="evidence" value="ECO:0007669"/>
    <property type="project" value="TreeGrafter"/>
</dbReference>
<gene>
    <name evidence="3 5" type="primary">smpB</name>
    <name evidence="5" type="ORF">J0H12_07325</name>
</gene>
<dbReference type="PANTHER" id="PTHR30308">
    <property type="entry name" value="TMRNA-BINDING COMPONENT OF TRANS-TRANSLATION TAGGING COMPLEX"/>
    <property type="match status" value="1"/>
</dbReference>
<feature type="compositionally biased region" description="Basic and acidic residues" evidence="4">
    <location>
        <begin position="130"/>
        <end position="155"/>
    </location>
</feature>
<dbReference type="InterPro" id="IPR000037">
    <property type="entry name" value="SsrA-bd_prot"/>
</dbReference>
<dbReference type="EMBL" id="JAFKGL010000035">
    <property type="protein sequence ID" value="MBN9413709.1"/>
    <property type="molecule type" value="Genomic_DNA"/>
</dbReference>
<dbReference type="GO" id="GO:0070930">
    <property type="term" value="P:trans-translation-dependent protein tagging"/>
    <property type="evidence" value="ECO:0007669"/>
    <property type="project" value="TreeGrafter"/>
</dbReference>
<dbReference type="AlphaFoldDB" id="A0A8J7PTP4"/>
<name>A0A8J7PTP4_9PROT</name>
<keyword evidence="1 3" id="KW-0963">Cytoplasm</keyword>
<keyword evidence="2 3" id="KW-0694">RNA-binding</keyword>
<reference evidence="5" key="1">
    <citation type="submission" date="2021-02" db="EMBL/GenBank/DDBJ databases">
        <title>Thiocyanate and organic carbon inputs drive convergent selection for specific autotrophic Afipia and Thiobacillus strains within complex microbiomes.</title>
        <authorList>
            <person name="Huddy R.J."/>
            <person name="Sachdeva R."/>
            <person name="Kadzinga F."/>
            <person name="Kantor R.S."/>
            <person name="Harrison S.T.L."/>
            <person name="Banfield J.F."/>
        </authorList>
    </citation>
    <scope>NUCLEOTIDE SEQUENCE</scope>
    <source>
        <strain evidence="5">SCN18_10_11_15_R4_P_38_20</strain>
    </source>
</reference>
<dbReference type="Proteomes" id="UP000664414">
    <property type="component" value="Unassembled WGS sequence"/>
</dbReference>
<accession>A0A8J7PTP4</accession>
<dbReference type="HAMAP" id="MF_00023">
    <property type="entry name" value="SmpB"/>
    <property type="match status" value="1"/>
</dbReference>
<sequence>MAKSSGYKIIAENRRARHDYQILETLEAGIVLTGSEVKSLRVGKASIVESHAAEKAGVILLLNATIQEYAAAAIFGHEAKRPRKLLLKQKEVNKLIGSITRKGMTLVPLTIYFNERGRVKVSLGLAKGKTGADKRHSEQERDWKRDKQRLLKERS</sequence>
<comment type="similarity">
    <text evidence="3">Belongs to the SmpB family.</text>
</comment>
<comment type="caution">
    <text evidence="5">The sequence shown here is derived from an EMBL/GenBank/DDBJ whole genome shotgun (WGS) entry which is preliminary data.</text>
</comment>
<feature type="region of interest" description="Disordered" evidence="4">
    <location>
        <begin position="128"/>
        <end position="155"/>
    </location>
</feature>
<dbReference type="NCBIfam" id="TIGR00086">
    <property type="entry name" value="smpB"/>
    <property type="match status" value="1"/>
</dbReference>
<dbReference type="NCBIfam" id="NF003843">
    <property type="entry name" value="PRK05422.1"/>
    <property type="match status" value="1"/>
</dbReference>
<proteinExistence type="inferred from homology"/>
<dbReference type="SUPFAM" id="SSF74982">
    <property type="entry name" value="Small protein B (SmpB)"/>
    <property type="match status" value="1"/>
</dbReference>
<dbReference type="Gene3D" id="2.40.280.10">
    <property type="match status" value="1"/>
</dbReference>
<comment type="function">
    <text evidence="3">Required for rescue of stalled ribosomes mediated by trans-translation. Binds to transfer-messenger RNA (tmRNA), required for stable association of tmRNA with ribosomes. tmRNA and SmpB together mimic tRNA shape, replacing the anticodon stem-loop with SmpB. tmRNA is encoded by the ssrA gene; the 2 termini fold to resemble tRNA(Ala) and it encodes a 'tag peptide', a short internal open reading frame. During trans-translation Ala-aminoacylated tmRNA acts like a tRNA, entering the A-site of stalled ribosomes, displacing the stalled mRNA. The ribosome then switches to translate the ORF on the tmRNA; the nascent peptide is terminated with the 'tag peptide' encoded by the tmRNA and targeted for degradation. The ribosome is freed to recommence translation, which seems to be the essential function of trans-translation.</text>
</comment>
<dbReference type="GO" id="GO:0070929">
    <property type="term" value="P:trans-translation"/>
    <property type="evidence" value="ECO:0007669"/>
    <property type="project" value="UniProtKB-UniRule"/>
</dbReference>
<evidence type="ECO:0000313" key="5">
    <source>
        <dbReference type="EMBL" id="MBN9413709.1"/>
    </source>
</evidence>
<evidence type="ECO:0000256" key="2">
    <source>
        <dbReference type="ARBA" id="ARBA00022884"/>
    </source>
</evidence>
<dbReference type="PANTHER" id="PTHR30308:SF2">
    <property type="entry name" value="SSRA-BINDING PROTEIN"/>
    <property type="match status" value="1"/>
</dbReference>
<dbReference type="InterPro" id="IPR023620">
    <property type="entry name" value="SmpB"/>
</dbReference>
<evidence type="ECO:0000256" key="1">
    <source>
        <dbReference type="ARBA" id="ARBA00022490"/>
    </source>
</evidence>